<accession>E9IDQ6</accession>
<organism>
    <name type="scientific">Solenopsis invicta</name>
    <name type="common">Red imported fire ant</name>
    <name type="synonym">Solenopsis wagneri</name>
    <dbReference type="NCBI Taxonomy" id="13686"/>
    <lineage>
        <taxon>Eukaryota</taxon>
        <taxon>Metazoa</taxon>
        <taxon>Ecdysozoa</taxon>
        <taxon>Arthropoda</taxon>
        <taxon>Hexapoda</taxon>
        <taxon>Insecta</taxon>
        <taxon>Pterygota</taxon>
        <taxon>Neoptera</taxon>
        <taxon>Endopterygota</taxon>
        <taxon>Hymenoptera</taxon>
        <taxon>Apocrita</taxon>
        <taxon>Aculeata</taxon>
        <taxon>Formicoidea</taxon>
        <taxon>Formicidae</taxon>
        <taxon>Myrmicinae</taxon>
        <taxon>Solenopsis</taxon>
    </lineage>
</organism>
<dbReference type="EMBL" id="GL762480">
    <property type="protein sequence ID" value="EFZ21294.1"/>
    <property type="molecule type" value="Genomic_DNA"/>
</dbReference>
<gene>
    <name evidence="1" type="ORF">SINV_05163</name>
</gene>
<dbReference type="HOGENOM" id="CLU_929317_0_0_1"/>
<sequence>MKNNLSSNVIIDVNQYISAKRKYVDLDAFRLLLKSLSTKLMAKRTGWIQQTDLLCKDCDASYVGQTGRQLNTVFYLTSTSCFRALYGSAEDDSLGSDHYSVINVIGGQIDRTGKFVYKNNLSKEHLSELNCTLLRTDIQNKIDDIAGTNEKYNYFIQQIKSVVYGFFPARDCMPRTVIKKPSRVLSPPWWNEECRSAVEERRTALKCYKQRPSIENFNHYISTKKKKCSKTLFKEKKKGWHRVCSSFNDKTPSAHVWAIAKKFRKRNLNNTNTMQDTKLILRLQNEFINKLCLSSCTPLF</sequence>
<reference evidence="1" key="1">
    <citation type="journal article" date="2011" name="Proc. Natl. Acad. Sci. U.S.A.">
        <title>The genome of the fire ant Solenopsis invicta.</title>
        <authorList>
            <person name="Wurm Y."/>
            <person name="Wang J."/>
            <person name="Riba-Grognuz O."/>
            <person name="Corona M."/>
            <person name="Nygaard S."/>
            <person name="Hunt B.G."/>
            <person name="Ingram K.K."/>
            <person name="Falquet L."/>
            <person name="Nipitwattanaphon M."/>
            <person name="Gotzek D."/>
            <person name="Dijkstra M.B."/>
            <person name="Oettler J."/>
            <person name="Comtesse F."/>
            <person name="Shih C.J."/>
            <person name="Wu W.J."/>
            <person name="Yang C.C."/>
            <person name="Thomas J."/>
            <person name="Beaudoing E."/>
            <person name="Pradervand S."/>
            <person name="Flegel V."/>
            <person name="Cook E.D."/>
            <person name="Fabbretti R."/>
            <person name="Stockinger H."/>
            <person name="Long L."/>
            <person name="Farmerie W.G."/>
            <person name="Oakey J."/>
            <person name="Boomsma J.J."/>
            <person name="Pamilo P."/>
            <person name="Yi S.V."/>
            <person name="Heinze J."/>
            <person name="Goodisman M.A."/>
            <person name="Farinelli L."/>
            <person name="Harshman K."/>
            <person name="Hulo N."/>
            <person name="Cerutti L."/>
            <person name="Xenarios I."/>
            <person name="Shoemaker D."/>
            <person name="Keller L."/>
        </authorList>
    </citation>
    <scope>NUCLEOTIDE SEQUENCE [LARGE SCALE GENOMIC DNA]</scope>
</reference>
<proteinExistence type="predicted"/>
<evidence type="ECO:0000313" key="1">
    <source>
        <dbReference type="EMBL" id="EFZ21294.1"/>
    </source>
</evidence>
<feature type="non-terminal residue" evidence="1">
    <location>
        <position position="300"/>
    </location>
</feature>
<dbReference type="AlphaFoldDB" id="E9IDQ6"/>
<protein>
    <submittedName>
        <fullName evidence="1">Uncharacterized protein</fullName>
    </submittedName>
</protein>
<name>E9IDQ6_SOLIN</name>